<reference evidence="1" key="2">
    <citation type="journal article" date="2015" name="Data Brief">
        <title>Shoot transcriptome of the giant reed, Arundo donax.</title>
        <authorList>
            <person name="Barrero R.A."/>
            <person name="Guerrero F.D."/>
            <person name="Moolhuijzen P."/>
            <person name="Goolsby J.A."/>
            <person name="Tidwell J."/>
            <person name="Bellgard S.E."/>
            <person name="Bellgard M.I."/>
        </authorList>
    </citation>
    <scope>NUCLEOTIDE SEQUENCE</scope>
    <source>
        <tissue evidence="1">Shoot tissue taken approximately 20 cm above the soil surface</tissue>
    </source>
</reference>
<protein>
    <submittedName>
        <fullName evidence="1">Uncharacterized protein</fullName>
    </submittedName>
</protein>
<organism evidence="1">
    <name type="scientific">Arundo donax</name>
    <name type="common">Giant reed</name>
    <name type="synonym">Donax arundinaceus</name>
    <dbReference type="NCBI Taxonomy" id="35708"/>
    <lineage>
        <taxon>Eukaryota</taxon>
        <taxon>Viridiplantae</taxon>
        <taxon>Streptophyta</taxon>
        <taxon>Embryophyta</taxon>
        <taxon>Tracheophyta</taxon>
        <taxon>Spermatophyta</taxon>
        <taxon>Magnoliopsida</taxon>
        <taxon>Liliopsida</taxon>
        <taxon>Poales</taxon>
        <taxon>Poaceae</taxon>
        <taxon>PACMAD clade</taxon>
        <taxon>Arundinoideae</taxon>
        <taxon>Arundineae</taxon>
        <taxon>Arundo</taxon>
    </lineage>
</organism>
<name>A0A0A9C747_ARUDO</name>
<evidence type="ECO:0000313" key="1">
    <source>
        <dbReference type="EMBL" id="JAD67352.1"/>
    </source>
</evidence>
<sequence>MARCPRGTVAVDFKGLVEIREWALAPLTDLP</sequence>
<dbReference type="AlphaFoldDB" id="A0A0A9C747"/>
<reference evidence="1" key="1">
    <citation type="submission" date="2014-09" db="EMBL/GenBank/DDBJ databases">
        <authorList>
            <person name="Magalhaes I.L.F."/>
            <person name="Oliveira U."/>
            <person name="Santos F.R."/>
            <person name="Vidigal T.H.D.A."/>
            <person name="Brescovit A.D."/>
            <person name="Santos A.J."/>
        </authorList>
    </citation>
    <scope>NUCLEOTIDE SEQUENCE</scope>
    <source>
        <tissue evidence="1">Shoot tissue taken approximately 20 cm above the soil surface</tissue>
    </source>
</reference>
<dbReference type="EMBL" id="GBRH01230543">
    <property type="protein sequence ID" value="JAD67352.1"/>
    <property type="molecule type" value="Transcribed_RNA"/>
</dbReference>
<accession>A0A0A9C747</accession>
<proteinExistence type="predicted"/>